<gene>
    <name evidence="2" type="ORF">BCIN_06g04190</name>
</gene>
<organism evidence="2 3">
    <name type="scientific">Botryotinia fuckeliana (strain B05.10)</name>
    <name type="common">Noble rot fungus</name>
    <name type="synonym">Botrytis cinerea</name>
    <dbReference type="NCBI Taxonomy" id="332648"/>
    <lineage>
        <taxon>Eukaryota</taxon>
        <taxon>Fungi</taxon>
        <taxon>Dikarya</taxon>
        <taxon>Ascomycota</taxon>
        <taxon>Pezizomycotina</taxon>
        <taxon>Leotiomycetes</taxon>
        <taxon>Helotiales</taxon>
        <taxon>Sclerotiniaceae</taxon>
        <taxon>Botrytis</taxon>
    </lineage>
</organism>
<reference evidence="2 3" key="3">
    <citation type="journal article" date="2017" name="Mol. Plant Pathol.">
        <title>A gapless genome sequence of the fungus Botrytis cinerea.</title>
        <authorList>
            <person name="Van Kan J.A."/>
            <person name="Stassen J.H."/>
            <person name="Mosbach A."/>
            <person name="Van Der Lee T.A."/>
            <person name="Faino L."/>
            <person name="Farmer A.D."/>
            <person name="Papasotiriou D.G."/>
            <person name="Zhou S."/>
            <person name="Seidl M.F."/>
            <person name="Cottam E."/>
            <person name="Edel D."/>
            <person name="Hahn M."/>
            <person name="Schwartz D.C."/>
            <person name="Dietrich R.A."/>
            <person name="Widdison S."/>
            <person name="Scalliet G."/>
        </authorList>
    </citation>
    <scope>NUCLEOTIDE SEQUENCE [LARGE SCALE GENOMIC DNA]</scope>
    <source>
        <strain evidence="2 3">B05.10</strain>
    </source>
</reference>
<proteinExistence type="predicted"/>
<evidence type="ECO:0000256" key="1">
    <source>
        <dbReference type="SAM" id="Coils"/>
    </source>
</evidence>
<dbReference type="EMBL" id="CP009810">
    <property type="protein sequence ID" value="ATZ50955.1"/>
    <property type="molecule type" value="Genomic_DNA"/>
</dbReference>
<keyword evidence="3" id="KW-1185">Reference proteome</keyword>
<reference evidence="2 3" key="1">
    <citation type="journal article" date="2011" name="PLoS Genet.">
        <title>Genomic analysis of the necrotrophic fungal pathogens Sclerotinia sclerotiorum and Botrytis cinerea.</title>
        <authorList>
            <person name="Amselem J."/>
            <person name="Cuomo C.A."/>
            <person name="van Kan J.A."/>
            <person name="Viaud M."/>
            <person name="Benito E.P."/>
            <person name="Couloux A."/>
            <person name="Coutinho P.M."/>
            <person name="de Vries R.P."/>
            <person name="Dyer P.S."/>
            <person name="Fillinger S."/>
            <person name="Fournier E."/>
            <person name="Gout L."/>
            <person name="Hahn M."/>
            <person name="Kohn L."/>
            <person name="Lapalu N."/>
            <person name="Plummer K.M."/>
            <person name="Pradier J.M."/>
            <person name="Quevillon E."/>
            <person name="Sharon A."/>
            <person name="Simon A."/>
            <person name="ten Have A."/>
            <person name="Tudzynski B."/>
            <person name="Tudzynski P."/>
            <person name="Wincker P."/>
            <person name="Andrew M."/>
            <person name="Anthouard V."/>
            <person name="Beever R.E."/>
            <person name="Beffa R."/>
            <person name="Benoit I."/>
            <person name="Bouzid O."/>
            <person name="Brault B."/>
            <person name="Chen Z."/>
            <person name="Choquer M."/>
            <person name="Collemare J."/>
            <person name="Cotton P."/>
            <person name="Danchin E.G."/>
            <person name="Da Silva C."/>
            <person name="Gautier A."/>
            <person name="Giraud C."/>
            <person name="Giraud T."/>
            <person name="Gonzalez C."/>
            <person name="Grossetete S."/>
            <person name="Guldener U."/>
            <person name="Henrissat B."/>
            <person name="Howlett B.J."/>
            <person name="Kodira C."/>
            <person name="Kretschmer M."/>
            <person name="Lappartient A."/>
            <person name="Leroch M."/>
            <person name="Levis C."/>
            <person name="Mauceli E."/>
            <person name="Neuveglise C."/>
            <person name="Oeser B."/>
            <person name="Pearson M."/>
            <person name="Poulain J."/>
            <person name="Poussereau N."/>
            <person name="Quesneville H."/>
            <person name="Rascle C."/>
            <person name="Schumacher J."/>
            <person name="Segurens B."/>
            <person name="Sexton A."/>
            <person name="Silva E."/>
            <person name="Sirven C."/>
            <person name="Soanes D.M."/>
            <person name="Talbot N.J."/>
            <person name="Templeton M."/>
            <person name="Yandava C."/>
            <person name="Yarden O."/>
            <person name="Zeng Q."/>
            <person name="Rollins J.A."/>
            <person name="Lebrun M.H."/>
            <person name="Dickman M."/>
        </authorList>
    </citation>
    <scope>NUCLEOTIDE SEQUENCE [LARGE SCALE GENOMIC DNA]</scope>
    <source>
        <strain evidence="2 3">B05.10</strain>
    </source>
</reference>
<protein>
    <submittedName>
        <fullName evidence="2">Uncharacterized protein</fullName>
    </submittedName>
</protein>
<accession>A0A384JK37</accession>
<dbReference type="VEuPathDB" id="FungiDB:Bcin06g04190"/>
<dbReference type="RefSeq" id="XP_024549294.1">
    <property type="nucleotide sequence ID" value="XM_024693508.1"/>
</dbReference>
<evidence type="ECO:0000313" key="3">
    <source>
        <dbReference type="Proteomes" id="UP000001798"/>
    </source>
</evidence>
<reference evidence="2 3" key="2">
    <citation type="journal article" date="2012" name="Eukaryot. Cell">
        <title>Genome update of Botrytis cinerea strains B05.10 and T4.</title>
        <authorList>
            <person name="Staats M."/>
            <person name="van Kan J.A."/>
        </authorList>
    </citation>
    <scope>NUCLEOTIDE SEQUENCE [LARGE SCALE GENOMIC DNA]</scope>
    <source>
        <strain evidence="2 3">B05.10</strain>
    </source>
</reference>
<name>A0A384JK37_BOTFB</name>
<sequence>MSSSDSPVPNCSIKAEYSPMLSDLHEILQSTAEPNNGSNGFNVKISASDKNTGAKSNDLSAGFRPQLDEDTAVAVRVRDLERMKELDNFIASALAQFQFDEFIKRLTMAKGELQRFYTCKTQIDADQGEEINSNIEIMKADLLESNKVLSIIMEQVCTFKHLKAEFPESKEEESAFEKQEVIDKLQEAKNKLRALELMCVRLHTMIDQCSRILGGRWKNY</sequence>
<evidence type="ECO:0000313" key="2">
    <source>
        <dbReference type="EMBL" id="ATZ50955.1"/>
    </source>
</evidence>
<dbReference type="KEGG" id="bfu:BCIN_06g04190"/>
<feature type="coiled-coil region" evidence="1">
    <location>
        <begin position="178"/>
        <end position="205"/>
    </location>
</feature>
<dbReference type="GeneID" id="5427661"/>
<dbReference type="Proteomes" id="UP000001798">
    <property type="component" value="Chromosome 6"/>
</dbReference>
<keyword evidence="1" id="KW-0175">Coiled coil</keyword>
<dbReference type="AlphaFoldDB" id="A0A384JK37"/>
<dbReference type="OrthoDB" id="3528895at2759"/>